<evidence type="ECO:0000256" key="1">
    <source>
        <dbReference type="SAM" id="Phobius"/>
    </source>
</evidence>
<evidence type="ECO:0000313" key="2">
    <source>
        <dbReference type="EMBL" id="KAL2738694.1"/>
    </source>
</evidence>
<name>A0ABD2C127_VESMC</name>
<dbReference type="Proteomes" id="UP001607303">
    <property type="component" value="Unassembled WGS sequence"/>
</dbReference>
<protein>
    <submittedName>
        <fullName evidence="2">Uncharacterized protein</fullName>
    </submittedName>
</protein>
<feature type="transmembrane region" description="Helical" evidence="1">
    <location>
        <begin position="41"/>
        <end position="61"/>
    </location>
</feature>
<evidence type="ECO:0000313" key="3">
    <source>
        <dbReference type="Proteomes" id="UP001607303"/>
    </source>
</evidence>
<comment type="caution">
    <text evidence="2">The sequence shown here is derived from an EMBL/GenBank/DDBJ whole genome shotgun (WGS) entry which is preliminary data.</text>
</comment>
<reference evidence="2 3" key="1">
    <citation type="journal article" date="2024" name="Ann. Entomol. Soc. Am.">
        <title>Genomic analyses of the southern and eastern yellowjacket wasps (Hymenoptera: Vespidae) reveal evolutionary signatures of social life.</title>
        <authorList>
            <person name="Catto M.A."/>
            <person name="Caine P.B."/>
            <person name="Orr S.E."/>
            <person name="Hunt B.G."/>
            <person name="Goodisman M.A.D."/>
        </authorList>
    </citation>
    <scope>NUCLEOTIDE SEQUENCE [LARGE SCALE GENOMIC DNA]</scope>
    <source>
        <strain evidence="2">232</strain>
        <tissue evidence="2">Head and thorax</tissue>
    </source>
</reference>
<feature type="transmembrane region" description="Helical" evidence="1">
    <location>
        <begin position="12"/>
        <end position="35"/>
    </location>
</feature>
<sequence>MRIRDGPLNLLAAVYSMTFSISKYIVLFLAISVPLTLFDDVAINNLPLIILHISYFLYFNIMVFDDIRNSRCIFVVIRFISNKEIIIPKLWEKFKEP</sequence>
<proteinExistence type="predicted"/>
<dbReference type="EMBL" id="JAYRBN010000063">
    <property type="protein sequence ID" value="KAL2738694.1"/>
    <property type="molecule type" value="Genomic_DNA"/>
</dbReference>
<keyword evidence="1" id="KW-0472">Membrane</keyword>
<accession>A0ABD2C127</accession>
<keyword evidence="1" id="KW-1133">Transmembrane helix</keyword>
<dbReference type="AlphaFoldDB" id="A0ABD2C127"/>
<organism evidence="2 3">
    <name type="scientific">Vespula maculifrons</name>
    <name type="common">Eastern yellow jacket</name>
    <name type="synonym">Wasp</name>
    <dbReference type="NCBI Taxonomy" id="7453"/>
    <lineage>
        <taxon>Eukaryota</taxon>
        <taxon>Metazoa</taxon>
        <taxon>Ecdysozoa</taxon>
        <taxon>Arthropoda</taxon>
        <taxon>Hexapoda</taxon>
        <taxon>Insecta</taxon>
        <taxon>Pterygota</taxon>
        <taxon>Neoptera</taxon>
        <taxon>Endopterygota</taxon>
        <taxon>Hymenoptera</taxon>
        <taxon>Apocrita</taxon>
        <taxon>Aculeata</taxon>
        <taxon>Vespoidea</taxon>
        <taxon>Vespidae</taxon>
        <taxon>Vespinae</taxon>
        <taxon>Vespula</taxon>
    </lineage>
</organism>
<keyword evidence="1" id="KW-0812">Transmembrane</keyword>
<gene>
    <name evidence="2" type="ORF">V1477_012053</name>
</gene>
<keyword evidence="3" id="KW-1185">Reference proteome</keyword>